<name>A0A0J1IHQ3_NIACI</name>
<accession>A0A0J1IHQ3</accession>
<dbReference type="Proteomes" id="UP000036045">
    <property type="component" value="Unassembled WGS sequence"/>
</dbReference>
<proteinExistence type="predicted"/>
<dbReference type="AlphaFoldDB" id="A0A0J1IHQ3"/>
<evidence type="ECO:0000313" key="2">
    <source>
        <dbReference type="Proteomes" id="UP000036045"/>
    </source>
</evidence>
<evidence type="ECO:0000313" key="1">
    <source>
        <dbReference type="EMBL" id="KLV25519.1"/>
    </source>
</evidence>
<dbReference type="PATRIC" id="fig|1397.4.peg.1227"/>
<dbReference type="EMBL" id="LDPH01000015">
    <property type="protein sequence ID" value="KLV25519.1"/>
    <property type="molecule type" value="Genomic_DNA"/>
</dbReference>
<organism evidence="1 2">
    <name type="scientific">Niallia circulans</name>
    <name type="common">Bacillus circulans</name>
    <dbReference type="NCBI Taxonomy" id="1397"/>
    <lineage>
        <taxon>Bacteria</taxon>
        <taxon>Bacillati</taxon>
        <taxon>Bacillota</taxon>
        <taxon>Bacilli</taxon>
        <taxon>Bacillales</taxon>
        <taxon>Bacillaceae</taxon>
        <taxon>Niallia</taxon>
    </lineage>
</organism>
<dbReference type="RefSeq" id="WP_047943161.1">
    <property type="nucleotide sequence ID" value="NZ_LDPH01000015.1"/>
</dbReference>
<reference evidence="1 2" key="1">
    <citation type="submission" date="2015-05" db="EMBL/GenBank/DDBJ databases">
        <title>Whole genome sequence and identification of bacterial endophytes from Costus igneus.</title>
        <authorList>
            <person name="Lee Y.P."/>
            <person name="Gan H.M."/>
            <person name="Eng W."/>
            <person name="Wheatley M.S."/>
            <person name="Caraballo A."/>
            <person name="Polter S."/>
            <person name="Savka M.A."/>
            <person name="Hudson A.O."/>
        </authorList>
    </citation>
    <scope>NUCLEOTIDE SEQUENCE [LARGE SCALE GENOMIC DNA]</scope>
    <source>
        <strain evidence="1 2">RIT379</strain>
    </source>
</reference>
<protein>
    <submittedName>
        <fullName evidence="1">Uncharacterized protein</fullName>
    </submittedName>
</protein>
<gene>
    <name evidence="1" type="ORF">ABW02_15230</name>
</gene>
<keyword evidence="2" id="KW-1185">Reference proteome</keyword>
<comment type="caution">
    <text evidence="1">The sequence shown here is derived from an EMBL/GenBank/DDBJ whole genome shotgun (WGS) entry which is preliminary data.</text>
</comment>
<sequence length="176" mass="20341">MYKITCFCPLEPTKLESLLKGIGFSSKKDGLEWYFEDIVFRIEPFKGHSNQREKGYRVYFNGKNTMSFAYMFDLSLGTLNTTITSIEYMLSEEGKNSNDWLSLLDNNPSIITIDTRGFYQKNGINIIVTNNTVVFQLRSKKNTSLKLISGLKRIEELVEHIIPTTYDLFSFEEELA</sequence>
<dbReference type="OrthoDB" id="2858628at2"/>